<dbReference type="PANTHER" id="PTHR47408">
    <property type="entry name" value="PROTEIN CBG01304-RELATED"/>
    <property type="match status" value="1"/>
</dbReference>
<dbReference type="PANTHER" id="PTHR47408:SF1">
    <property type="entry name" value="N-ACETYLTRANSFERASE DOMAIN-CONTAINING PROTEIN"/>
    <property type="match status" value="1"/>
</dbReference>
<dbReference type="SUPFAM" id="SSF55729">
    <property type="entry name" value="Acyl-CoA N-acyltransferases (Nat)"/>
    <property type="match status" value="1"/>
</dbReference>
<dbReference type="AlphaFoldDB" id="A0AA39LM79"/>
<dbReference type="InterPro" id="IPR041496">
    <property type="entry name" value="YitH/HolE_GNAT"/>
</dbReference>
<accession>A0AA39LM79</accession>
<dbReference type="Pfam" id="PF00583">
    <property type="entry name" value="Acetyltransf_1"/>
    <property type="match status" value="1"/>
</dbReference>
<proteinExistence type="predicted"/>
<sequence>MDRFEIVLNPGNERWNELIHLTNRDEGWMMAKEDYQSWIQGVGENNIKFYCAIDKETSKIAGTVILAIMESIEGSPRLATVGMFYVRPEFRKTGLGSYLFHEMMKGEENNNVGLNGVMAMTAKYSQRHGFSHYSYWKESIYVAKTGDVNTSNLDASNTVTIIDRHSLNWEDYLRFDVRILAGVRRDGYIKNYLNQTGAHNRFAVHPDGRIIGVCNIRECDSNDLVLGPFYAENVQIASALLKATIEAIPNITNFKQLLLVSPDTNSESIQLFNQLAGGKAEHWGNMMSQFTKEAITVPDKMVYSLTDYANNFV</sequence>
<dbReference type="Proteomes" id="UP001175271">
    <property type="component" value="Unassembled WGS sequence"/>
</dbReference>
<dbReference type="PROSITE" id="PS51186">
    <property type="entry name" value="GNAT"/>
    <property type="match status" value="1"/>
</dbReference>
<dbReference type="Gene3D" id="3.40.630.90">
    <property type="match status" value="1"/>
</dbReference>
<reference evidence="2" key="1">
    <citation type="submission" date="2023-06" db="EMBL/GenBank/DDBJ databases">
        <title>Genomic analysis of the entomopathogenic nematode Steinernema hermaphroditum.</title>
        <authorList>
            <person name="Schwarz E.M."/>
            <person name="Heppert J.K."/>
            <person name="Baniya A."/>
            <person name="Schwartz H.T."/>
            <person name="Tan C.-H."/>
            <person name="Antoshechkin I."/>
            <person name="Sternberg P.W."/>
            <person name="Goodrich-Blair H."/>
            <person name="Dillman A.R."/>
        </authorList>
    </citation>
    <scope>NUCLEOTIDE SEQUENCE</scope>
    <source>
        <strain evidence="2">PS9179</strain>
        <tissue evidence="2">Whole animal</tissue>
    </source>
</reference>
<dbReference type="InterPro" id="IPR000182">
    <property type="entry name" value="GNAT_dom"/>
</dbReference>
<feature type="domain" description="N-acetyltransferase" evidence="1">
    <location>
        <begin position="6"/>
        <end position="147"/>
    </location>
</feature>
<protein>
    <recommendedName>
        <fullName evidence="1">N-acetyltransferase domain-containing protein</fullName>
    </recommendedName>
</protein>
<dbReference type="GO" id="GO:0016747">
    <property type="term" value="F:acyltransferase activity, transferring groups other than amino-acyl groups"/>
    <property type="evidence" value="ECO:0007669"/>
    <property type="project" value="InterPro"/>
</dbReference>
<evidence type="ECO:0000313" key="3">
    <source>
        <dbReference type="Proteomes" id="UP001175271"/>
    </source>
</evidence>
<evidence type="ECO:0000259" key="1">
    <source>
        <dbReference type="PROSITE" id="PS51186"/>
    </source>
</evidence>
<evidence type="ECO:0000313" key="2">
    <source>
        <dbReference type="EMBL" id="KAK0402245.1"/>
    </source>
</evidence>
<dbReference type="InterPro" id="IPR016181">
    <property type="entry name" value="Acyl_CoA_acyltransferase"/>
</dbReference>
<dbReference type="CDD" id="cd04301">
    <property type="entry name" value="NAT_SF"/>
    <property type="match status" value="1"/>
</dbReference>
<organism evidence="2 3">
    <name type="scientific">Steinernema hermaphroditum</name>
    <dbReference type="NCBI Taxonomy" id="289476"/>
    <lineage>
        <taxon>Eukaryota</taxon>
        <taxon>Metazoa</taxon>
        <taxon>Ecdysozoa</taxon>
        <taxon>Nematoda</taxon>
        <taxon>Chromadorea</taxon>
        <taxon>Rhabditida</taxon>
        <taxon>Tylenchina</taxon>
        <taxon>Panagrolaimomorpha</taxon>
        <taxon>Strongyloidoidea</taxon>
        <taxon>Steinernematidae</taxon>
        <taxon>Steinernema</taxon>
    </lineage>
</organism>
<keyword evidence="3" id="KW-1185">Reference proteome</keyword>
<name>A0AA39LM79_9BILA</name>
<dbReference type="Pfam" id="PF18014">
    <property type="entry name" value="Acetyltransf_18"/>
    <property type="match status" value="1"/>
</dbReference>
<dbReference type="Gene3D" id="3.40.630.30">
    <property type="match status" value="1"/>
</dbReference>
<gene>
    <name evidence="2" type="ORF">QR680_016227</name>
</gene>
<comment type="caution">
    <text evidence="2">The sequence shown here is derived from an EMBL/GenBank/DDBJ whole genome shotgun (WGS) entry which is preliminary data.</text>
</comment>
<dbReference type="EMBL" id="JAUCMV010000004">
    <property type="protein sequence ID" value="KAK0402245.1"/>
    <property type="molecule type" value="Genomic_DNA"/>
</dbReference>